<keyword evidence="3" id="KW-1185">Reference proteome</keyword>
<gene>
    <name evidence="2" type="ORF">Ahy_B10g106338</name>
</gene>
<dbReference type="SUPFAM" id="SSF52047">
    <property type="entry name" value="RNI-like"/>
    <property type="match status" value="1"/>
</dbReference>
<comment type="caution">
    <text evidence="2">The sequence shown here is derived from an EMBL/GenBank/DDBJ whole genome shotgun (WGS) entry which is preliminary data.</text>
</comment>
<sequence length="650" mass="75008">MNPSFCRMRKSLKIAIDSSPNNDKEKDRLSNLPEDIVCQILSHVDTSIACRTSALSKDWNRRSVWTMLPDLSFHYWFPLYSPDYYRGFNEFVNKALDSRKGKHIRRFHLHFSSEGRSFRPSDFQKWISGAIECAAEEINIELNRDPCFHQIELPLTVFSSATLTTLKLYGHISIFATNSPVWLPKLKILDLSTHPCQGCGMEAERLVNSFLSNCPVLQEFYLNGEWNMMSIVRAPYTLKKLNVHVDSFVNDSFEIDAPSLEFFCLQQSSPVRYVIMNLNNVVAARLSILFEFISDRSCLFDLFQGLSNVKYLMKKSQKIAIDSSPNNDKEEDRLSNLPEDILCQILSHVDTSIACRTSALSKDWNRRSVWTMLPDLSFHYWSPLYSLDYYTGFNKFVNKALDSRKGKHIRRFHLHFSSDRSFWPSDFQKWISGAIECAAEEINIELNKDSCFRHIELPLTVFSSATLTTLKLHGHISIFVTNSPVWLPKLKILDLSTHPCQGCGTEAERLVNSFLSNCPVLQEFYLNGEWNMMSIVRAPHTLKKLSVHVDSFVNDSFEIDAPSLEFFCLQQSSPVRYVIMNLNNVVAARLSILFEFISDRSCLFDLFQGLSNVKYLYLNIQYRELHRLPVINKNKSPNLETFIIQLAINM</sequence>
<proteinExistence type="predicted"/>
<dbReference type="InterPro" id="IPR055294">
    <property type="entry name" value="FBL60-like"/>
</dbReference>
<dbReference type="SUPFAM" id="SSF81383">
    <property type="entry name" value="F-box domain"/>
    <property type="match status" value="2"/>
</dbReference>
<dbReference type="Gene3D" id="1.20.1280.50">
    <property type="match status" value="2"/>
</dbReference>
<dbReference type="STRING" id="3818.A0A444XAJ8"/>
<dbReference type="PANTHER" id="PTHR31293:SF12">
    <property type="entry name" value="RNI-LIKE SUPERFAMILY PROTEIN"/>
    <property type="match status" value="1"/>
</dbReference>
<evidence type="ECO:0000259" key="1">
    <source>
        <dbReference type="PROSITE" id="PS50181"/>
    </source>
</evidence>
<evidence type="ECO:0000313" key="2">
    <source>
        <dbReference type="EMBL" id="RYQ86700.1"/>
    </source>
</evidence>
<dbReference type="InterPro" id="IPR055411">
    <property type="entry name" value="LRR_FXL15/At3g58940/PEG3-like"/>
</dbReference>
<protein>
    <recommendedName>
        <fullName evidence="1">F-box domain-containing protein</fullName>
    </recommendedName>
</protein>
<dbReference type="InterPro" id="IPR001810">
    <property type="entry name" value="F-box_dom"/>
</dbReference>
<dbReference type="AlphaFoldDB" id="A0A444XAJ8"/>
<dbReference type="Pfam" id="PF24758">
    <property type="entry name" value="LRR_At5g56370"/>
    <property type="match status" value="2"/>
</dbReference>
<dbReference type="EMBL" id="SDMP01000020">
    <property type="protein sequence ID" value="RYQ86700.1"/>
    <property type="molecule type" value="Genomic_DNA"/>
</dbReference>
<dbReference type="PANTHER" id="PTHR31293">
    <property type="entry name" value="RNI-LIKE SUPERFAMILY PROTEIN"/>
    <property type="match status" value="1"/>
</dbReference>
<evidence type="ECO:0000313" key="3">
    <source>
        <dbReference type="Proteomes" id="UP000289738"/>
    </source>
</evidence>
<dbReference type="Proteomes" id="UP000289738">
    <property type="component" value="Chromosome B10"/>
</dbReference>
<feature type="domain" description="F-box" evidence="1">
    <location>
        <begin position="331"/>
        <end position="384"/>
    </location>
</feature>
<dbReference type="SMART" id="SM00256">
    <property type="entry name" value="FBOX"/>
    <property type="match status" value="2"/>
</dbReference>
<dbReference type="InterPro" id="IPR036047">
    <property type="entry name" value="F-box-like_dom_sf"/>
</dbReference>
<dbReference type="PROSITE" id="PS50181">
    <property type="entry name" value="FBOX"/>
    <property type="match status" value="1"/>
</dbReference>
<reference evidence="2 3" key="1">
    <citation type="submission" date="2019-01" db="EMBL/GenBank/DDBJ databases">
        <title>Sequencing of cultivated peanut Arachis hypogaea provides insights into genome evolution and oil improvement.</title>
        <authorList>
            <person name="Chen X."/>
        </authorList>
    </citation>
    <scope>NUCLEOTIDE SEQUENCE [LARGE SCALE GENOMIC DNA]</scope>
    <source>
        <strain evidence="3">cv. Fuhuasheng</strain>
        <tissue evidence="2">Leaves</tissue>
    </source>
</reference>
<organism evidence="2 3">
    <name type="scientific">Arachis hypogaea</name>
    <name type="common">Peanut</name>
    <dbReference type="NCBI Taxonomy" id="3818"/>
    <lineage>
        <taxon>Eukaryota</taxon>
        <taxon>Viridiplantae</taxon>
        <taxon>Streptophyta</taxon>
        <taxon>Embryophyta</taxon>
        <taxon>Tracheophyta</taxon>
        <taxon>Spermatophyta</taxon>
        <taxon>Magnoliopsida</taxon>
        <taxon>eudicotyledons</taxon>
        <taxon>Gunneridae</taxon>
        <taxon>Pentapetalae</taxon>
        <taxon>rosids</taxon>
        <taxon>fabids</taxon>
        <taxon>Fabales</taxon>
        <taxon>Fabaceae</taxon>
        <taxon>Papilionoideae</taxon>
        <taxon>50 kb inversion clade</taxon>
        <taxon>dalbergioids sensu lato</taxon>
        <taxon>Dalbergieae</taxon>
        <taxon>Pterocarpus clade</taxon>
        <taxon>Arachis</taxon>
    </lineage>
</organism>
<name>A0A444XAJ8_ARAHY</name>
<accession>A0A444XAJ8</accession>
<dbReference type="Pfam" id="PF00646">
    <property type="entry name" value="F-box"/>
    <property type="match status" value="2"/>
</dbReference>